<evidence type="ECO:0000313" key="8">
    <source>
        <dbReference type="EMBL" id="KAG7359623.1"/>
    </source>
</evidence>
<dbReference type="OrthoDB" id="260824at2759"/>
<evidence type="ECO:0000256" key="4">
    <source>
        <dbReference type="ARBA" id="ARBA00022884"/>
    </source>
</evidence>
<feature type="compositionally biased region" description="Basic and acidic residues" evidence="6">
    <location>
        <begin position="1"/>
        <end position="13"/>
    </location>
</feature>
<evidence type="ECO:0000256" key="5">
    <source>
        <dbReference type="PROSITE-ProRule" id="PRU01023"/>
    </source>
</evidence>
<dbReference type="PANTHER" id="PTHR22807">
    <property type="entry name" value="NOP2 YEAST -RELATED NOL1/NOP2/FMU SUN DOMAIN-CONTAINING"/>
    <property type="match status" value="1"/>
</dbReference>
<feature type="compositionally biased region" description="Polar residues" evidence="6">
    <location>
        <begin position="131"/>
        <end position="144"/>
    </location>
</feature>
<dbReference type="GO" id="GO:0003723">
    <property type="term" value="F:RNA binding"/>
    <property type="evidence" value="ECO:0007669"/>
    <property type="project" value="UniProtKB-UniRule"/>
</dbReference>
<dbReference type="AlphaFoldDB" id="A0A9K3PU62"/>
<keyword evidence="4 5" id="KW-0694">RNA-binding</keyword>
<comment type="similarity">
    <text evidence="5">Belongs to the class I-like SAM-binding methyltransferase superfamily. RsmB/NOP family.</text>
</comment>
<feature type="active site" description="Nucleophile" evidence="5">
    <location>
        <position position="466"/>
    </location>
</feature>
<evidence type="ECO:0000256" key="6">
    <source>
        <dbReference type="SAM" id="MobiDB-lite"/>
    </source>
</evidence>
<reference evidence="8" key="1">
    <citation type="journal article" date="2021" name="Sci. Rep.">
        <title>Diploid genomic architecture of Nitzschia inconspicua, an elite biomass production diatom.</title>
        <authorList>
            <person name="Oliver A."/>
            <person name="Podell S."/>
            <person name="Pinowska A."/>
            <person name="Traller J.C."/>
            <person name="Smith S.R."/>
            <person name="McClure R."/>
            <person name="Beliaev A."/>
            <person name="Bohutskyi P."/>
            <person name="Hill E.A."/>
            <person name="Rabines A."/>
            <person name="Zheng H."/>
            <person name="Allen L.Z."/>
            <person name="Kuo A."/>
            <person name="Grigoriev I.V."/>
            <person name="Allen A.E."/>
            <person name="Hazlebeck D."/>
            <person name="Allen E.E."/>
        </authorList>
    </citation>
    <scope>NUCLEOTIDE SEQUENCE</scope>
    <source>
        <strain evidence="8">Hildebrandi</strain>
    </source>
</reference>
<gene>
    <name evidence="8" type="ORF">IV203_034721</name>
</gene>
<dbReference type="InterPro" id="IPR049560">
    <property type="entry name" value="MeTrfase_RsmB-F_NOP2_cat"/>
</dbReference>
<dbReference type="InterPro" id="IPR023267">
    <property type="entry name" value="RCMT"/>
</dbReference>
<comment type="caution">
    <text evidence="8">The sequence shown here is derived from an EMBL/GenBank/DDBJ whole genome shotgun (WGS) entry which is preliminary data.</text>
</comment>
<dbReference type="CDD" id="cd02440">
    <property type="entry name" value="AdoMet_MTases"/>
    <property type="match status" value="1"/>
</dbReference>
<dbReference type="Proteomes" id="UP000693970">
    <property type="component" value="Unassembled WGS sequence"/>
</dbReference>
<feature type="domain" description="SAM-dependent MTase RsmB/NOP-type" evidence="7">
    <location>
        <begin position="219"/>
        <end position="543"/>
    </location>
</feature>
<organism evidence="8 9">
    <name type="scientific">Nitzschia inconspicua</name>
    <dbReference type="NCBI Taxonomy" id="303405"/>
    <lineage>
        <taxon>Eukaryota</taxon>
        <taxon>Sar</taxon>
        <taxon>Stramenopiles</taxon>
        <taxon>Ochrophyta</taxon>
        <taxon>Bacillariophyta</taxon>
        <taxon>Bacillariophyceae</taxon>
        <taxon>Bacillariophycidae</taxon>
        <taxon>Bacillariales</taxon>
        <taxon>Bacillariaceae</taxon>
        <taxon>Nitzschia</taxon>
    </lineage>
</organism>
<sequence>MPIDLKDSPETNDVKVNSSFPRKRPRDGSDNAALTIQPLNDLTVGLAPEIVERLRLQHATDKGYVERLMTAMKTPVAKTICRVNLIESTRGEVLKELQKMLSSSMPNLEIRESSLFPDVIEIEEAQLTMKNNSPRSSNLSSCTKPRSDDDASLPTSLFSSWPMRQEKGWPMTHRAILCDRFCGEAVLRGSDIFVRGILAADSGIKAGEKVAVYADIPRTCDGGAAPKKIARGLILDNYNGNCVFLGMGTMACSRSEVFSQSNGLAVSMSLDPTERVGPVLPPLSNVLVKKIMLQNLPSILVAHALNPQPGDVILDMCSAPGGKTAHLASLVKNQALIVACDRSRKKMIEAWIFFKSLGASCVTPLALDSTRCVSIDPSNVKSVKEVIEQAKTNPDDGLKNVKSFSPESFDKILLDPPCSALGLRPKLVVAQQSLREVDKHASYQRKFVAQAVQLLKPGGIMTYSTCTMNNSENEMVVKHILIEYPCMDLISLGLTEEMEASFGRPGLKGFGLTEEQRLLVRRFDPGDAEQETMGFFVARFRKRL</sequence>
<name>A0A9K3PU62_9STRA</name>
<feature type="region of interest" description="Disordered" evidence="6">
    <location>
        <begin position="1"/>
        <end position="33"/>
    </location>
</feature>
<feature type="binding site" evidence="5">
    <location>
        <position position="341"/>
    </location>
    <ligand>
        <name>S-adenosyl-L-methionine</name>
        <dbReference type="ChEBI" id="CHEBI:59789"/>
    </ligand>
</feature>
<evidence type="ECO:0000256" key="3">
    <source>
        <dbReference type="ARBA" id="ARBA00022691"/>
    </source>
</evidence>
<dbReference type="InterPro" id="IPR001678">
    <property type="entry name" value="MeTrfase_RsmB-F_NOP2_dom"/>
</dbReference>
<keyword evidence="9" id="KW-1185">Reference proteome</keyword>
<dbReference type="GO" id="GO:0001510">
    <property type="term" value="P:RNA methylation"/>
    <property type="evidence" value="ECO:0007669"/>
    <property type="project" value="InterPro"/>
</dbReference>
<keyword evidence="2 5" id="KW-0808">Transferase</keyword>
<dbReference type="PROSITE" id="PS51686">
    <property type="entry name" value="SAM_MT_RSMB_NOP"/>
    <property type="match status" value="1"/>
</dbReference>
<proteinExistence type="inferred from homology"/>
<dbReference type="PANTHER" id="PTHR22807:SF34">
    <property type="entry name" value="TRNA (CYTOSINE(72)-C(5))-METHYLTRANSFERASE NSUN6"/>
    <property type="match status" value="1"/>
</dbReference>
<dbReference type="GO" id="GO:0008173">
    <property type="term" value="F:RNA methyltransferase activity"/>
    <property type="evidence" value="ECO:0007669"/>
    <property type="project" value="InterPro"/>
</dbReference>
<dbReference type="Pfam" id="PF01189">
    <property type="entry name" value="Methyltr_RsmB-F"/>
    <property type="match status" value="1"/>
</dbReference>
<reference evidence="8" key="2">
    <citation type="submission" date="2021-04" db="EMBL/GenBank/DDBJ databases">
        <authorList>
            <person name="Podell S."/>
        </authorList>
    </citation>
    <scope>NUCLEOTIDE SEQUENCE</scope>
    <source>
        <strain evidence="8">Hildebrandi</strain>
    </source>
</reference>
<dbReference type="CDD" id="cd21150">
    <property type="entry name" value="PUA_NSun6-like"/>
    <property type="match status" value="1"/>
</dbReference>
<feature type="binding site" evidence="5">
    <location>
        <position position="415"/>
    </location>
    <ligand>
        <name>S-adenosyl-L-methionine</name>
        <dbReference type="ChEBI" id="CHEBI:59789"/>
    </ligand>
</feature>
<dbReference type="PROSITE" id="PS50890">
    <property type="entry name" value="PUA"/>
    <property type="match status" value="1"/>
</dbReference>
<evidence type="ECO:0000259" key="7">
    <source>
        <dbReference type="PROSITE" id="PS51686"/>
    </source>
</evidence>
<dbReference type="EMBL" id="JAGRRH010000013">
    <property type="protein sequence ID" value="KAG7359623.1"/>
    <property type="molecule type" value="Genomic_DNA"/>
</dbReference>
<keyword evidence="1 5" id="KW-0489">Methyltransferase</keyword>
<feature type="region of interest" description="Disordered" evidence="6">
    <location>
        <begin position="131"/>
        <end position="153"/>
    </location>
</feature>
<evidence type="ECO:0000256" key="2">
    <source>
        <dbReference type="ARBA" id="ARBA00022679"/>
    </source>
</evidence>
<protein>
    <submittedName>
        <fullName evidence="8">Fmu Sun domain containing protein</fullName>
    </submittedName>
</protein>
<feature type="binding site" evidence="5">
    <location>
        <begin position="317"/>
        <end position="323"/>
    </location>
    <ligand>
        <name>S-adenosyl-L-methionine</name>
        <dbReference type="ChEBI" id="CHEBI:59789"/>
    </ligand>
</feature>
<evidence type="ECO:0000313" key="9">
    <source>
        <dbReference type="Proteomes" id="UP000693970"/>
    </source>
</evidence>
<keyword evidence="3 5" id="KW-0949">S-adenosyl-L-methionine</keyword>
<evidence type="ECO:0000256" key="1">
    <source>
        <dbReference type="ARBA" id="ARBA00022603"/>
    </source>
</evidence>
<feature type="binding site" evidence="5">
    <location>
        <position position="368"/>
    </location>
    <ligand>
        <name>S-adenosyl-L-methionine</name>
        <dbReference type="ChEBI" id="CHEBI:59789"/>
    </ligand>
</feature>
<accession>A0A9K3PU62</accession>